<feature type="chain" id="PRO_5021478875" evidence="5">
    <location>
        <begin position="23"/>
        <end position="181"/>
    </location>
</feature>
<comment type="similarity">
    <text evidence="2">Belongs to the fimbrial protein family.</text>
</comment>
<dbReference type="GO" id="GO:0009289">
    <property type="term" value="C:pilus"/>
    <property type="evidence" value="ECO:0007669"/>
    <property type="project" value="UniProtKB-SubCell"/>
</dbReference>
<dbReference type="InterPro" id="IPR036937">
    <property type="entry name" value="Adhesion_dom_fimbrial_sf"/>
</dbReference>
<evidence type="ECO:0000256" key="4">
    <source>
        <dbReference type="ARBA" id="ARBA00023263"/>
    </source>
</evidence>
<dbReference type="SUPFAM" id="SSF49401">
    <property type="entry name" value="Bacterial adhesins"/>
    <property type="match status" value="1"/>
</dbReference>
<dbReference type="InterPro" id="IPR008966">
    <property type="entry name" value="Adhesion_dom_sf"/>
</dbReference>
<protein>
    <submittedName>
        <fullName evidence="7">Type 1 fimbrial protein</fullName>
    </submittedName>
</protein>
<dbReference type="PANTHER" id="PTHR33420">
    <property type="entry name" value="FIMBRIAL SUBUNIT ELFA-RELATED"/>
    <property type="match status" value="1"/>
</dbReference>
<keyword evidence="3 5" id="KW-0732">Signal</keyword>
<evidence type="ECO:0000313" key="7">
    <source>
        <dbReference type="EMBL" id="QDE37880.1"/>
    </source>
</evidence>
<evidence type="ECO:0000256" key="5">
    <source>
        <dbReference type="SAM" id="SignalP"/>
    </source>
</evidence>
<keyword evidence="4" id="KW-0281">Fimbrium</keyword>
<reference evidence="7 8" key="1">
    <citation type="submission" date="2019-06" db="EMBL/GenBank/DDBJ databases">
        <title>A complete genome sequence for Luteibacter pinisoli MAH-14.</title>
        <authorList>
            <person name="Baltrus D.A."/>
        </authorList>
    </citation>
    <scope>NUCLEOTIDE SEQUENCE [LARGE SCALE GENOMIC DNA]</scope>
    <source>
        <strain evidence="7 8">MAH-14</strain>
    </source>
</reference>
<evidence type="ECO:0000313" key="8">
    <source>
        <dbReference type="Proteomes" id="UP000316093"/>
    </source>
</evidence>
<dbReference type="AlphaFoldDB" id="A0A4Y5YY06"/>
<name>A0A4Y5YY06_9GAMM</name>
<proteinExistence type="inferred from homology"/>
<organism evidence="7 8">
    <name type="scientific">Luteibacter pinisoli</name>
    <dbReference type="NCBI Taxonomy" id="2589080"/>
    <lineage>
        <taxon>Bacteria</taxon>
        <taxon>Pseudomonadati</taxon>
        <taxon>Pseudomonadota</taxon>
        <taxon>Gammaproteobacteria</taxon>
        <taxon>Lysobacterales</taxon>
        <taxon>Rhodanobacteraceae</taxon>
        <taxon>Luteibacter</taxon>
    </lineage>
</organism>
<sequence length="181" mass="18488">MNLKIVTSALLIAGLAAPSAFAETGTITFNGKITDVTCSVDGNDTGLPNFAVDLGSVSAGDFKNVGDNVGQTGFKLKIGGEASCADGTKVWAAFDADGATVDPATGLVRVTGGTAKGVNIRLFDENGLKVNAWTNDSPVKKVVADNVAMIYHAASFERVGAITAGDAVGRVKYTINYEAAP</sequence>
<dbReference type="EMBL" id="CP041046">
    <property type="protein sequence ID" value="QDE37880.1"/>
    <property type="molecule type" value="Genomic_DNA"/>
</dbReference>
<dbReference type="GO" id="GO:0043709">
    <property type="term" value="P:cell adhesion involved in single-species biofilm formation"/>
    <property type="evidence" value="ECO:0007669"/>
    <property type="project" value="TreeGrafter"/>
</dbReference>
<feature type="signal peptide" evidence="5">
    <location>
        <begin position="1"/>
        <end position="22"/>
    </location>
</feature>
<dbReference type="Proteomes" id="UP000316093">
    <property type="component" value="Chromosome"/>
</dbReference>
<dbReference type="RefSeq" id="WP_139978803.1">
    <property type="nucleotide sequence ID" value="NZ_CP041046.1"/>
</dbReference>
<keyword evidence="8" id="KW-1185">Reference proteome</keyword>
<dbReference type="OrthoDB" id="5957810at2"/>
<comment type="subcellular location">
    <subcellularLocation>
        <location evidence="1">Fimbrium</location>
    </subcellularLocation>
</comment>
<evidence type="ECO:0000256" key="1">
    <source>
        <dbReference type="ARBA" id="ARBA00004561"/>
    </source>
</evidence>
<dbReference type="Gene3D" id="2.60.40.1090">
    <property type="entry name" value="Fimbrial-type adhesion domain"/>
    <property type="match status" value="1"/>
</dbReference>
<evidence type="ECO:0000259" key="6">
    <source>
        <dbReference type="Pfam" id="PF00419"/>
    </source>
</evidence>
<evidence type="ECO:0000256" key="2">
    <source>
        <dbReference type="ARBA" id="ARBA00006671"/>
    </source>
</evidence>
<feature type="domain" description="Fimbrial-type adhesion" evidence="6">
    <location>
        <begin position="27"/>
        <end position="177"/>
    </location>
</feature>
<dbReference type="InterPro" id="IPR050263">
    <property type="entry name" value="Bact_Fimbrial_Adh_Pro"/>
</dbReference>
<evidence type="ECO:0000256" key="3">
    <source>
        <dbReference type="ARBA" id="ARBA00022729"/>
    </source>
</evidence>
<dbReference type="Pfam" id="PF00419">
    <property type="entry name" value="Fimbrial"/>
    <property type="match status" value="1"/>
</dbReference>
<accession>A0A4Y5YY06</accession>
<dbReference type="PANTHER" id="PTHR33420:SF3">
    <property type="entry name" value="FIMBRIAL SUBUNIT ELFA"/>
    <property type="match status" value="1"/>
</dbReference>
<dbReference type="InterPro" id="IPR000259">
    <property type="entry name" value="Adhesion_dom_fimbrial"/>
</dbReference>
<dbReference type="KEGG" id="lpy:FIV34_01000"/>
<gene>
    <name evidence="7" type="ORF">FIV34_01000</name>
</gene>